<evidence type="ECO:0000313" key="3">
    <source>
        <dbReference type="EMBL" id="OJZ69432.1"/>
    </source>
</evidence>
<keyword evidence="1" id="KW-0175">Coiled coil</keyword>
<feature type="compositionally biased region" description="Low complexity" evidence="2">
    <location>
        <begin position="309"/>
        <end position="320"/>
    </location>
</feature>
<accession>A0A1Q4HP14</accession>
<dbReference type="AlphaFoldDB" id="A0A1Q4HP14"/>
<feature type="compositionally biased region" description="Gly residues" evidence="2">
    <location>
        <begin position="321"/>
        <end position="331"/>
    </location>
</feature>
<evidence type="ECO:0000313" key="4">
    <source>
        <dbReference type="Proteomes" id="UP000186438"/>
    </source>
</evidence>
<feature type="compositionally biased region" description="Low complexity" evidence="2">
    <location>
        <begin position="248"/>
        <end position="257"/>
    </location>
</feature>
<feature type="region of interest" description="Disordered" evidence="2">
    <location>
        <begin position="451"/>
        <end position="493"/>
    </location>
</feature>
<feature type="compositionally biased region" description="Polar residues" evidence="2">
    <location>
        <begin position="236"/>
        <end position="247"/>
    </location>
</feature>
<dbReference type="EMBL" id="MPNT01000027">
    <property type="protein sequence ID" value="OJZ69432.1"/>
    <property type="molecule type" value="Genomic_DNA"/>
</dbReference>
<keyword evidence="4" id="KW-1185">Reference proteome</keyword>
<sequence>MASGAGDPAKPATEHSQAILGTSWPLQTASAWSAYSESFAGAANKLFPELHTQHDIRSIVAPMEGAFIDAARRLVDGRQTTLENRIEGYRYLAKKALWASSEIHATKADLVEIVNKAEEDIKAAREAAEKAKQAAAAVPGAAAAIDAQLKSDIASIVAGAAGLAQARDAEGAGKVATLAADVGKWAVPYGNPTLPESGGVPGAGAPAPAAPALPAPQGGGPKIESVHNGNGLADSPDTTQFNKGDTPQSQQQNQVQQTGFRKPDGTDQNGTNPKQAPAAPQMGSGSNPSSVIGQMMKPISSGSGGGGSPASMGSMLSPGSAGAGNGMGNPGGMNPAGTQAGQFPNATGPGTGVGTGAGAGAGAGAGRAPGLAGLGSGIAETSARMATGAVSGVANGLGAAANVGHQVAQNVAAAAAPAATTVGSSAVTTPAAAAPGVGGAPMAMMPSAAAGATPVTPVSSTGPAGPVTPSTPAGGPPGGSGPAPVAAGTPNGAQVAPLAMPQQHARIQAIGADGASGELLFQQAMDAGHDVIGAMLAQTLAQGYIQTHYAVSLIYERTGGVTAWLATSEGPSSIPLGVRVPQDVRLAVTDPVAGRELWEASAAAGGINPLDVVVRHAQAREMAAPGARVLAIASSLPKEQMTDWTSQVNARAVEVDPRKVSPTTNVGAHMVHRCEVAMPWEWRQANAFDEQQRLQIAARHMHMAALSGHLHGAASEKVMRLFEERKPIGEELWAQVRHERFVALVEYEQAILGQGHGGSEPALSLATVRAAEVIESLRHYDTAEGCADLLYATRLAGAPLSPAAAVA</sequence>
<reference evidence="3 4" key="1">
    <citation type="submission" date="2016-11" db="EMBL/GenBank/DDBJ databases">
        <title>Genome sequences of unsequenced Mycobacteria.</title>
        <authorList>
            <person name="Greninger A.L."/>
            <person name="Fang F."/>
            <person name="Jerome K.R."/>
        </authorList>
    </citation>
    <scope>NUCLEOTIDE SEQUENCE [LARGE SCALE GENOMIC DNA]</scope>
    <source>
        <strain evidence="3 4">M11</strain>
    </source>
</reference>
<feature type="coiled-coil region" evidence="1">
    <location>
        <begin position="107"/>
        <end position="134"/>
    </location>
</feature>
<proteinExistence type="predicted"/>
<dbReference type="RefSeq" id="WP_065499180.1">
    <property type="nucleotide sequence ID" value="NZ_MPNT01000027.1"/>
</dbReference>
<organism evidence="3 4">
    <name type="scientific">Mycobacterium paraffinicum</name>
    <dbReference type="NCBI Taxonomy" id="53378"/>
    <lineage>
        <taxon>Bacteria</taxon>
        <taxon>Bacillati</taxon>
        <taxon>Actinomycetota</taxon>
        <taxon>Actinomycetes</taxon>
        <taxon>Mycobacteriales</taxon>
        <taxon>Mycobacteriaceae</taxon>
        <taxon>Mycobacterium</taxon>
    </lineage>
</organism>
<gene>
    <name evidence="3" type="ORF">BRW65_22740</name>
</gene>
<dbReference type="OrthoDB" id="4654660at2"/>
<feature type="compositionally biased region" description="Low complexity" evidence="2">
    <location>
        <begin position="451"/>
        <end position="473"/>
    </location>
</feature>
<dbReference type="Proteomes" id="UP000186438">
    <property type="component" value="Unassembled WGS sequence"/>
</dbReference>
<feature type="region of interest" description="Disordered" evidence="2">
    <location>
        <begin position="197"/>
        <end position="354"/>
    </location>
</feature>
<dbReference type="STRING" id="53378.BRW65_22740"/>
<feature type="compositionally biased region" description="Polar residues" evidence="2">
    <location>
        <begin position="283"/>
        <end position="292"/>
    </location>
</feature>
<protein>
    <submittedName>
        <fullName evidence="3">Uncharacterized protein</fullName>
    </submittedName>
</protein>
<name>A0A1Q4HP14_9MYCO</name>
<comment type="caution">
    <text evidence="3">The sequence shown here is derived from an EMBL/GenBank/DDBJ whole genome shotgun (WGS) entry which is preliminary data.</text>
</comment>
<evidence type="ECO:0000256" key="2">
    <source>
        <dbReference type="SAM" id="MobiDB-lite"/>
    </source>
</evidence>
<evidence type="ECO:0000256" key="1">
    <source>
        <dbReference type="SAM" id="Coils"/>
    </source>
</evidence>